<dbReference type="EMBL" id="CM043036">
    <property type="protein sequence ID" value="KAI4581073.1"/>
    <property type="molecule type" value="Genomic_DNA"/>
</dbReference>
<evidence type="ECO:0000313" key="2">
    <source>
        <dbReference type="Proteomes" id="UP001057279"/>
    </source>
</evidence>
<evidence type="ECO:0000313" key="1">
    <source>
        <dbReference type="EMBL" id="KAI4581073.1"/>
    </source>
</evidence>
<dbReference type="Proteomes" id="UP001057279">
    <property type="component" value="Linkage Group LG11"/>
</dbReference>
<organism evidence="1 2">
    <name type="scientific">Ovis ammon polii x Ovis aries</name>
    <dbReference type="NCBI Taxonomy" id="2918886"/>
    <lineage>
        <taxon>Eukaryota</taxon>
        <taxon>Metazoa</taxon>
        <taxon>Chordata</taxon>
        <taxon>Craniata</taxon>
        <taxon>Vertebrata</taxon>
        <taxon>Euteleostomi</taxon>
        <taxon>Mammalia</taxon>
        <taxon>Eutheria</taxon>
        <taxon>Laurasiatheria</taxon>
        <taxon>Artiodactyla</taxon>
        <taxon>Ruminantia</taxon>
        <taxon>Pecora</taxon>
        <taxon>Bovidae</taxon>
        <taxon>Caprinae</taxon>
        <taxon>Ovis</taxon>
    </lineage>
</organism>
<sequence>MATPAAALSEEEKEKYPPNAGARGQGGPQLSQGPEKVGSQPRGADETGPTSTKRKGDHPAAQPGKPSPLGASLFSPATCEFPAHSAASPSPERREAEESRSRTGGASRLRPR</sequence>
<comment type="caution">
    <text evidence="1">The sequence shown here is derived from an EMBL/GenBank/DDBJ whole genome shotgun (WGS) entry which is preliminary data.</text>
</comment>
<protein>
    <submittedName>
        <fullName evidence="1">Uncharacterized protein</fullName>
    </submittedName>
</protein>
<reference evidence="1" key="1">
    <citation type="submission" date="2022-03" db="EMBL/GenBank/DDBJ databases">
        <title>Genomic analyses of argali, domestic sheep and their hybrids provide insights into chromosomal evolution, heterosis and genetic basis of agronomic traits.</title>
        <authorList>
            <person name="Li M."/>
        </authorList>
    </citation>
    <scope>NUCLEOTIDE SEQUENCE</scope>
    <source>
        <strain evidence="1">F1 hybrid</strain>
    </source>
</reference>
<accession>A0ACB9UU25</accession>
<name>A0ACB9UU25_9CETA</name>
<keyword evidence="2" id="KW-1185">Reference proteome</keyword>
<gene>
    <name evidence="1" type="ORF">MJG53_010615</name>
</gene>
<proteinExistence type="predicted"/>